<dbReference type="GO" id="GO:0005634">
    <property type="term" value="C:nucleus"/>
    <property type="evidence" value="ECO:0007669"/>
    <property type="project" value="TreeGrafter"/>
</dbReference>
<accession>A0A2A4IWR6</accession>
<feature type="region of interest" description="Disordered" evidence="2">
    <location>
        <begin position="120"/>
        <end position="170"/>
    </location>
</feature>
<feature type="repeat" description="ANK" evidence="1">
    <location>
        <begin position="385"/>
        <end position="417"/>
    </location>
</feature>
<dbReference type="STRING" id="7102.A0A2A4IWR6"/>
<dbReference type="Pfam" id="PF12796">
    <property type="entry name" value="Ank_2"/>
    <property type="match status" value="1"/>
</dbReference>
<feature type="compositionally biased region" description="Basic and acidic residues" evidence="2">
    <location>
        <begin position="242"/>
        <end position="258"/>
    </location>
</feature>
<sequence length="525" mass="58325">MSLQEFLVAKFTRWSPPEPEVLKRTKYSISLAWTNVEPFHFIADQLLYRLEKNDKIPPWIVVYRGGKTSKEIDNLASRNCHKFRLKVIVKATAVPSLAERAIQFYGDEATVYEEMKVLDQQKETEENKSNNTDRGSGDATDTESQNTDTSDKVKDNEHNGTKENRSSVSGGKWLESRWSALTWSSTDTDGTSAVCFCMAVRCGYIKQMKVLDQQKETEENKSNNTDRGSGDATDTESQNTDTSDKVKDNEHNGTKENRSSVSGGKWLESRWSALTWSSTDTDGTSAVCFCMAVRCGYIKQVQGMLDERPALIGIINSTNGFTPLATAVRKGDINTVRFLVTAGAELEQRSASGQTALHLAVLSARVPIAQLLLEQGADFQAQDLNGLRVEHYAVDSCDVAMLRYILDRGGDVRAEDNNGWTPLFRALCQSASTEMIEELVARGSELGVADRAGLPLASVARLLVDAQGRTRESVLRLVDSSYPHEKALANFTRLTKKIYNVHSLLKLPAPKSDQRQEINYIVLNS</sequence>
<dbReference type="EMBL" id="NWSH01006164">
    <property type="protein sequence ID" value="PCG63622.1"/>
    <property type="molecule type" value="Genomic_DNA"/>
</dbReference>
<feature type="compositionally biased region" description="Basic and acidic residues" evidence="2">
    <location>
        <begin position="149"/>
        <end position="165"/>
    </location>
</feature>
<dbReference type="PROSITE" id="PS50088">
    <property type="entry name" value="ANK_REPEAT"/>
    <property type="match status" value="4"/>
</dbReference>
<proteinExistence type="predicted"/>
<protein>
    <submittedName>
        <fullName evidence="3">Uncharacterized protein</fullName>
    </submittedName>
</protein>
<dbReference type="InterPro" id="IPR002110">
    <property type="entry name" value="Ankyrin_rpt"/>
</dbReference>
<gene>
    <name evidence="3" type="ORF">B5V51_11988</name>
</gene>
<dbReference type="PANTHER" id="PTHR24183:SF1">
    <property type="entry name" value="FIBRONECTIN TYPE 3 AND ANKYRIN REPEAT DOMAINS PROTEIN 1"/>
    <property type="match status" value="1"/>
</dbReference>
<dbReference type="SMART" id="SM00248">
    <property type="entry name" value="ANK"/>
    <property type="match status" value="4"/>
</dbReference>
<reference evidence="3" key="1">
    <citation type="submission" date="2017-09" db="EMBL/GenBank/DDBJ databases">
        <title>Contemporary evolution of a Lepidopteran species, Heliothis virescens, in response to modern agricultural practices.</title>
        <authorList>
            <person name="Fritz M.L."/>
            <person name="Deyonke A.M."/>
            <person name="Papanicolaou A."/>
            <person name="Micinski S."/>
            <person name="Westbrook J."/>
            <person name="Gould F."/>
        </authorList>
    </citation>
    <scope>NUCLEOTIDE SEQUENCE [LARGE SCALE GENOMIC DNA]</scope>
    <source>
        <strain evidence="3">HvINT-</strain>
        <tissue evidence="3">Whole body</tissue>
    </source>
</reference>
<dbReference type="PROSITE" id="PS50297">
    <property type="entry name" value="ANK_REP_REGION"/>
    <property type="match status" value="2"/>
</dbReference>
<dbReference type="Gene3D" id="1.25.40.20">
    <property type="entry name" value="Ankyrin repeat-containing domain"/>
    <property type="match status" value="1"/>
</dbReference>
<dbReference type="InterPro" id="IPR036770">
    <property type="entry name" value="Ankyrin_rpt-contain_sf"/>
</dbReference>
<dbReference type="SUPFAM" id="SSF48403">
    <property type="entry name" value="Ankyrin repeat"/>
    <property type="match status" value="1"/>
</dbReference>
<feature type="repeat" description="ANK" evidence="1">
    <location>
        <begin position="319"/>
        <end position="351"/>
    </location>
</feature>
<keyword evidence="1" id="KW-0040">ANK repeat</keyword>
<feature type="region of interest" description="Disordered" evidence="2">
    <location>
        <begin position="215"/>
        <end position="263"/>
    </location>
</feature>
<evidence type="ECO:0000256" key="2">
    <source>
        <dbReference type="SAM" id="MobiDB-lite"/>
    </source>
</evidence>
<name>A0A2A4IWR6_HELVI</name>
<comment type="caution">
    <text evidence="3">The sequence shown here is derived from an EMBL/GenBank/DDBJ whole genome shotgun (WGS) entry which is preliminary data.</text>
</comment>
<dbReference type="PANTHER" id="PTHR24183">
    <property type="entry name" value="FIBRONECTIN TYPE 3 AND ANKYRIN REPEAT DOMAINS PROTEIN 1"/>
    <property type="match status" value="1"/>
</dbReference>
<dbReference type="AlphaFoldDB" id="A0A2A4IWR6"/>
<organism evidence="3">
    <name type="scientific">Heliothis virescens</name>
    <name type="common">Tobacco budworm moth</name>
    <dbReference type="NCBI Taxonomy" id="7102"/>
    <lineage>
        <taxon>Eukaryota</taxon>
        <taxon>Metazoa</taxon>
        <taxon>Ecdysozoa</taxon>
        <taxon>Arthropoda</taxon>
        <taxon>Hexapoda</taxon>
        <taxon>Insecta</taxon>
        <taxon>Pterygota</taxon>
        <taxon>Neoptera</taxon>
        <taxon>Endopterygota</taxon>
        <taxon>Lepidoptera</taxon>
        <taxon>Glossata</taxon>
        <taxon>Ditrysia</taxon>
        <taxon>Noctuoidea</taxon>
        <taxon>Noctuidae</taxon>
        <taxon>Heliothinae</taxon>
        <taxon>Heliothis</taxon>
    </lineage>
</organism>
<feature type="repeat" description="ANK" evidence="1">
    <location>
        <begin position="352"/>
        <end position="384"/>
    </location>
</feature>
<evidence type="ECO:0000313" key="3">
    <source>
        <dbReference type="EMBL" id="PCG63622.1"/>
    </source>
</evidence>
<evidence type="ECO:0000256" key="1">
    <source>
        <dbReference type="PROSITE-ProRule" id="PRU00023"/>
    </source>
</evidence>
<feature type="repeat" description="ANK" evidence="1">
    <location>
        <begin position="418"/>
        <end position="451"/>
    </location>
</feature>
<dbReference type="GO" id="GO:0042981">
    <property type="term" value="P:regulation of apoptotic process"/>
    <property type="evidence" value="ECO:0007669"/>
    <property type="project" value="TreeGrafter"/>
</dbReference>